<evidence type="ECO:0000313" key="4">
    <source>
        <dbReference type="EMBL" id="PIA31751.1"/>
    </source>
</evidence>
<evidence type="ECO:0000256" key="2">
    <source>
        <dbReference type="ARBA" id="ARBA00022737"/>
    </source>
</evidence>
<feature type="domain" description="SMP" evidence="3">
    <location>
        <begin position="200"/>
        <end position="259"/>
    </location>
</feature>
<sequence>MSQEQAQKCEDGIRYDDVFDVSGELANQPIAPQDAAMMQSSETTLVGHTLKGGSAAVMQSAATRNERAGVVGHKDLTDIVVDEGMTAVETNLPGKRILTESVAGQVIGKYTDDVSTEKIPTADVRVDNVIIDDKITIGEALEVSALAAGEKPVDQSDAAAIQAAEVRATHSNVIIPGGVAAMAQSAANANARMDRNEDKTKLEDILTDANTKLPADKPVTQQDAEGVMGAELRNNPNLATHPGGVAASVVAAARMNERASK</sequence>
<dbReference type="OrthoDB" id="2014755at2759"/>
<comment type="similarity">
    <text evidence="1">Belongs to the LEA type SMP family.</text>
</comment>
<keyword evidence="2" id="KW-0677">Repeat</keyword>
<evidence type="ECO:0000259" key="3">
    <source>
        <dbReference type="Pfam" id="PF04927"/>
    </source>
</evidence>
<gene>
    <name evidence="4" type="ORF">AQUCO_04900205v1</name>
</gene>
<feature type="domain" description="SMP" evidence="3">
    <location>
        <begin position="135"/>
        <end position="192"/>
    </location>
</feature>
<dbReference type="AlphaFoldDB" id="A0A2G5CKE8"/>
<dbReference type="Proteomes" id="UP000230069">
    <property type="component" value="Unassembled WGS sequence"/>
</dbReference>
<protein>
    <recommendedName>
        <fullName evidence="3">SMP domain-containing protein</fullName>
    </recommendedName>
</protein>
<accession>A0A2G5CKE8</accession>
<reference evidence="4 5" key="1">
    <citation type="submission" date="2017-09" db="EMBL/GenBank/DDBJ databases">
        <title>WGS assembly of Aquilegia coerulea Goldsmith.</title>
        <authorList>
            <person name="Hodges S."/>
            <person name="Kramer E."/>
            <person name="Nordborg M."/>
            <person name="Tomkins J."/>
            <person name="Borevitz J."/>
            <person name="Derieg N."/>
            <person name="Yan J."/>
            <person name="Mihaltcheva S."/>
            <person name="Hayes R.D."/>
            <person name="Rokhsar D."/>
        </authorList>
    </citation>
    <scope>NUCLEOTIDE SEQUENCE [LARGE SCALE GENOMIC DNA]</scope>
    <source>
        <strain evidence="5">cv. Goldsmith</strain>
    </source>
</reference>
<evidence type="ECO:0000313" key="5">
    <source>
        <dbReference type="Proteomes" id="UP000230069"/>
    </source>
</evidence>
<proteinExistence type="inferred from homology"/>
<dbReference type="PANTHER" id="PTHR31174">
    <property type="entry name" value="SEED MATURATION FAMILY PROTEIN"/>
    <property type="match status" value="1"/>
</dbReference>
<dbReference type="STRING" id="218851.A0A2G5CKE8"/>
<dbReference type="InParanoid" id="A0A2G5CKE8"/>
<feature type="domain" description="SMP" evidence="3">
    <location>
        <begin position="13"/>
        <end position="68"/>
    </location>
</feature>
<dbReference type="InterPro" id="IPR042971">
    <property type="entry name" value="LEA_SMP"/>
</dbReference>
<evidence type="ECO:0000256" key="1">
    <source>
        <dbReference type="ARBA" id="ARBA00010733"/>
    </source>
</evidence>
<keyword evidence="5" id="KW-1185">Reference proteome</keyword>
<organism evidence="4 5">
    <name type="scientific">Aquilegia coerulea</name>
    <name type="common">Rocky mountain columbine</name>
    <dbReference type="NCBI Taxonomy" id="218851"/>
    <lineage>
        <taxon>Eukaryota</taxon>
        <taxon>Viridiplantae</taxon>
        <taxon>Streptophyta</taxon>
        <taxon>Embryophyta</taxon>
        <taxon>Tracheophyta</taxon>
        <taxon>Spermatophyta</taxon>
        <taxon>Magnoliopsida</taxon>
        <taxon>Ranunculales</taxon>
        <taxon>Ranunculaceae</taxon>
        <taxon>Thalictroideae</taxon>
        <taxon>Aquilegia</taxon>
    </lineage>
</organism>
<name>A0A2G5CKE8_AQUCA</name>
<dbReference type="Pfam" id="PF04927">
    <property type="entry name" value="SMP"/>
    <property type="match status" value="3"/>
</dbReference>
<dbReference type="PANTHER" id="PTHR31174:SF7">
    <property type="entry name" value="LATE EMBRYOGENESIS ABUNDANT PROTEIN 31-RELATED"/>
    <property type="match status" value="1"/>
</dbReference>
<dbReference type="InterPro" id="IPR007011">
    <property type="entry name" value="LEA_SMP_dom"/>
</dbReference>
<dbReference type="FunCoup" id="A0A2G5CKE8">
    <property type="interactions" value="116"/>
</dbReference>
<dbReference type="EMBL" id="KZ305066">
    <property type="protein sequence ID" value="PIA31751.1"/>
    <property type="molecule type" value="Genomic_DNA"/>
</dbReference>